<keyword evidence="7" id="KW-1185">Reference proteome</keyword>
<dbReference type="EMBL" id="CP009287">
    <property type="protein sequence ID" value="AIQ70077.1"/>
    <property type="molecule type" value="Genomic_DNA"/>
</dbReference>
<dbReference type="CDD" id="cd01392">
    <property type="entry name" value="HTH_LacI"/>
    <property type="match status" value="1"/>
</dbReference>
<keyword evidence="1" id="KW-0678">Repressor</keyword>
<evidence type="ECO:0000259" key="5">
    <source>
        <dbReference type="PROSITE" id="PS50932"/>
    </source>
</evidence>
<keyword evidence="3" id="KW-0238">DNA-binding</keyword>
<dbReference type="Gene3D" id="3.40.50.2300">
    <property type="match status" value="2"/>
</dbReference>
<sequence>MMITIKDIARVAGVSHTTVSRALNGSPLIKKVTRDKIEKIAEEMNYVPNYSAKSLVSKRSFTIGLFFSSIEQGTSASFLVDAIKGISHILDENFNLTVNGIDGVHHFGTIQPQRFDGILVMSQSDEDNAFIYHVKKMGIPLVVLNRQLEDPGIMNVVANDREGVKEAIDYAVRQGHRKFAIIEGKPGFKSSSERKQGFMDSLIAHRLPLNSEYFAAGDYSIESGYAAMAALLLLQDPPTAVFCSNDDMAIGAMNACYAHKADVPGQISLIGFDDIMFSRYTNPALTTVRKPITEISELGTKMLVQLLQQPETQPQQLFVKTSLVIRQTVAELQQ</sequence>
<dbReference type="InterPro" id="IPR028082">
    <property type="entry name" value="Peripla_BP_I"/>
</dbReference>
<dbReference type="STRING" id="189425.PGRAT_22310"/>
<dbReference type="CDD" id="cd06267">
    <property type="entry name" value="PBP1_LacI_sugar_binding-like"/>
    <property type="match status" value="1"/>
</dbReference>
<dbReference type="eggNOG" id="COG1609">
    <property type="taxonomic scope" value="Bacteria"/>
</dbReference>
<dbReference type="Proteomes" id="UP000029500">
    <property type="component" value="Chromosome"/>
</dbReference>
<name>A0A089M9Z5_9BACL</name>
<dbReference type="SUPFAM" id="SSF53822">
    <property type="entry name" value="Periplasmic binding protein-like I"/>
    <property type="match status" value="1"/>
</dbReference>
<accession>A0A089M9Z5</accession>
<feature type="domain" description="HTH lacI-type" evidence="5">
    <location>
        <begin position="3"/>
        <end position="57"/>
    </location>
</feature>
<dbReference type="SMART" id="SM00354">
    <property type="entry name" value="HTH_LACI"/>
    <property type="match status" value="1"/>
</dbReference>
<dbReference type="PROSITE" id="PS00356">
    <property type="entry name" value="HTH_LACI_1"/>
    <property type="match status" value="1"/>
</dbReference>
<keyword evidence="4" id="KW-0804">Transcription</keyword>
<dbReference type="GO" id="GO:0000976">
    <property type="term" value="F:transcription cis-regulatory region binding"/>
    <property type="evidence" value="ECO:0007669"/>
    <property type="project" value="TreeGrafter"/>
</dbReference>
<evidence type="ECO:0000256" key="4">
    <source>
        <dbReference type="ARBA" id="ARBA00023163"/>
    </source>
</evidence>
<dbReference type="KEGG" id="pgm:PGRAT_22310"/>
<organism evidence="6 7">
    <name type="scientific">Paenibacillus graminis</name>
    <dbReference type="NCBI Taxonomy" id="189425"/>
    <lineage>
        <taxon>Bacteria</taxon>
        <taxon>Bacillati</taxon>
        <taxon>Bacillota</taxon>
        <taxon>Bacilli</taxon>
        <taxon>Bacillales</taxon>
        <taxon>Paenibacillaceae</taxon>
        <taxon>Paenibacillus</taxon>
    </lineage>
</organism>
<dbReference type="InterPro" id="IPR046335">
    <property type="entry name" value="LacI/GalR-like_sensor"/>
</dbReference>
<evidence type="ECO:0000256" key="2">
    <source>
        <dbReference type="ARBA" id="ARBA00023015"/>
    </source>
</evidence>
<proteinExistence type="predicted"/>
<dbReference type="Gene3D" id="1.10.260.40">
    <property type="entry name" value="lambda repressor-like DNA-binding domains"/>
    <property type="match status" value="1"/>
</dbReference>
<evidence type="ECO:0000313" key="7">
    <source>
        <dbReference type="Proteomes" id="UP000029500"/>
    </source>
</evidence>
<evidence type="ECO:0000256" key="3">
    <source>
        <dbReference type="ARBA" id="ARBA00023125"/>
    </source>
</evidence>
<dbReference type="InterPro" id="IPR010982">
    <property type="entry name" value="Lambda_DNA-bd_dom_sf"/>
</dbReference>
<protein>
    <submittedName>
        <fullName evidence="6">LacI family transcriptional regulator</fullName>
    </submittedName>
</protein>
<dbReference type="PROSITE" id="PS50932">
    <property type="entry name" value="HTH_LACI_2"/>
    <property type="match status" value="1"/>
</dbReference>
<evidence type="ECO:0000256" key="1">
    <source>
        <dbReference type="ARBA" id="ARBA00022491"/>
    </source>
</evidence>
<dbReference type="PANTHER" id="PTHR30146">
    <property type="entry name" value="LACI-RELATED TRANSCRIPTIONAL REPRESSOR"/>
    <property type="match status" value="1"/>
</dbReference>
<keyword evidence="2" id="KW-0805">Transcription regulation</keyword>
<dbReference type="AlphaFoldDB" id="A0A089M9Z5"/>
<dbReference type="PRINTS" id="PR00036">
    <property type="entry name" value="HTHLACI"/>
</dbReference>
<dbReference type="GO" id="GO:0003700">
    <property type="term" value="F:DNA-binding transcription factor activity"/>
    <property type="evidence" value="ECO:0007669"/>
    <property type="project" value="TreeGrafter"/>
</dbReference>
<dbReference type="PANTHER" id="PTHR30146:SF148">
    <property type="entry name" value="HTH-TYPE TRANSCRIPTIONAL REPRESSOR PURR-RELATED"/>
    <property type="match status" value="1"/>
</dbReference>
<dbReference type="HOGENOM" id="CLU_037628_6_1_9"/>
<dbReference type="SUPFAM" id="SSF47413">
    <property type="entry name" value="lambda repressor-like DNA-binding domains"/>
    <property type="match status" value="1"/>
</dbReference>
<dbReference type="InterPro" id="IPR000843">
    <property type="entry name" value="HTH_LacI"/>
</dbReference>
<evidence type="ECO:0000313" key="6">
    <source>
        <dbReference type="EMBL" id="AIQ70077.1"/>
    </source>
</evidence>
<gene>
    <name evidence="6" type="ORF">PGRAT_22310</name>
</gene>
<dbReference type="Pfam" id="PF00356">
    <property type="entry name" value="LacI"/>
    <property type="match status" value="1"/>
</dbReference>
<dbReference type="Pfam" id="PF13377">
    <property type="entry name" value="Peripla_BP_3"/>
    <property type="match status" value="1"/>
</dbReference>
<reference evidence="6 7" key="1">
    <citation type="submission" date="2014-08" db="EMBL/GenBank/DDBJ databases">
        <title>Comparative genomics of the Paenibacillus odorifer group.</title>
        <authorList>
            <person name="den Bakker H.C."/>
            <person name="Tsai Y.-C."/>
            <person name="Martin N."/>
            <person name="Korlach J."/>
            <person name="Wiedmann M."/>
        </authorList>
    </citation>
    <scope>NUCLEOTIDE SEQUENCE [LARGE SCALE GENOMIC DNA]</scope>
    <source>
        <strain evidence="6 7">DSM 15220</strain>
    </source>
</reference>